<dbReference type="PROSITE" id="PS50056">
    <property type="entry name" value="TYR_PHOSPHATASE_2"/>
    <property type="match status" value="1"/>
</dbReference>
<dbReference type="Gene3D" id="3.90.190.10">
    <property type="entry name" value="Protein tyrosine phosphatase superfamily"/>
    <property type="match status" value="1"/>
</dbReference>
<evidence type="ECO:0000256" key="1">
    <source>
        <dbReference type="ARBA" id="ARBA00008601"/>
    </source>
</evidence>
<comment type="catalytic activity">
    <reaction evidence="4">
        <text>O-phospho-L-seryl-[protein] + H2O = L-seryl-[protein] + phosphate</text>
        <dbReference type="Rhea" id="RHEA:20629"/>
        <dbReference type="Rhea" id="RHEA-COMP:9863"/>
        <dbReference type="Rhea" id="RHEA-COMP:11604"/>
        <dbReference type="ChEBI" id="CHEBI:15377"/>
        <dbReference type="ChEBI" id="CHEBI:29999"/>
        <dbReference type="ChEBI" id="CHEBI:43474"/>
        <dbReference type="ChEBI" id="CHEBI:83421"/>
        <dbReference type="EC" id="3.1.3.16"/>
    </reaction>
</comment>
<feature type="domain" description="Tyrosine-protein phosphatase" evidence="7">
    <location>
        <begin position="67"/>
        <end position="209"/>
    </location>
</feature>
<proteinExistence type="inferred from homology"/>
<organism evidence="9">
    <name type="scientific">Dichomitus squalens</name>
    <dbReference type="NCBI Taxonomy" id="114155"/>
    <lineage>
        <taxon>Eukaryota</taxon>
        <taxon>Fungi</taxon>
        <taxon>Dikarya</taxon>
        <taxon>Basidiomycota</taxon>
        <taxon>Agaricomycotina</taxon>
        <taxon>Agaricomycetes</taxon>
        <taxon>Polyporales</taxon>
        <taxon>Polyporaceae</taxon>
        <taxon>Dichomitus</taxon>
    </lineage>
</organism>
<dbReference type="PROSITE" id="PS00383">
    <property type="entry name" value="TYR_PHOSPHATASE_1"/>
    <property type="match status" value="1"/>
</dbReference>
<dbReference type="GO" id="GO:0004725">
    <property type="term" value="F:protein tyrosine phosphatase activity"/>
    <property type="evidence" value="ECO:0007669"/>
    <property type="project" value="TreeGrafter"/>
</dbReference>
<evidence type="ECO:0000256" key="4">
    <source>
        <dbReference type="ARBA" id="ARBA00047761"/>
    </source>
</evidence>
<keyword evidence="2" id="KW-0378">Hydrolase</keyword>
<feature type="domain" description="Tyrosine specific protein phosphatases" evidence="8">
    <location>
        <begin position="125"/>
        <end position="187"/>
    </location>
</feature>
<evidence type="ECO:0000313" key="9">
    <source>
        <dbReference type="EMBL" id="TBU22855.1"/>
    </source>
</evidence>
<comment type="similarity">
    <text evidence="1">Belongs to the protein-tyrosine phosphatase family. Non-receptor class dual specificity subfamily.</text>
</comment>
<protein>
    <submittedName>
        <fullName evidence="9">Protein-tyrosine phosphatase-like protein</fullName>
    </submittedName>
</protein>
<dbReference type="GO" id="GO:0005829">
    <property type="term" value="C:cytosol"/>
    <property type="evidence" value="ECO:0007669"/>
    <property type="project" value="TreeGrafter"/>
</dbReference>
<dbReference type="InterPro" id="IPR029021">
    <property type="entry name" value="Prot-tyrosine_phosphatase-like"/>
</dbReference>
<evidence type="ECO:0000259" key="8">
    <source>
        <dbReference type="PROSITE" id="PS50056"/>
    </source>
</evidence>
<reference evidence="9" key="1">
    <citation type="submission" date="2019-01" db="EMBL/GenBank/DDBJ databases">
        <title>Draft genome sequences of three monokaryotic isolates of the white-rot basidiomycete fungus Dichomitus squalens.</title>
        <authorList>
            <consortium name="DOE Joint Genome Institute"/>
            <person name="Lopez S.C."/>
            <person name="Andreopoulos B."/>
            <person name="Pangilinan J."/>
            <person name="Lipzen A."/>
            <person name="Riley R."/>
            <person name="Ahrendt S."/>
            <person name="Ng V."/>
            <person name="Barry K."/>
            <person name="Daum C."/>
            <person name="Grigoriev I.V."/>
            <person name="Hilden K.S."/>
            <person name="Makela M.R."/>
            <person name="de Vries R.P."/>
        </authorList>
    </citation>
    <scope>NUCLEOTIDE SEQUENCE [LARGE SCALE GENOMIC DNA]</scope>
    <source>
        <strain evidence="9">OM18370.1</strain>
    </source>
</reference>
<dbReference type="PANTHER" id="PTHR45948">
    <property type="entry name" value="DUAL SPECIFICITY PROTEIN PHOSPHATASE DDB_G0269404-RELATED"/>
    <property type="match status" value="1"/>
</dbReference>
<dbReference type="PROSITE" id="PS50054">
    <property type="entry name" value="TYR_PHOSPHATASE_DUAL"/>
    <property type="match status" value="1"/>
</dbReference>
<dbReference type="GO" id="GO:0004722">
    <property type="term" value="F:protein serine/threonine phosphatase activity"/>
    <property type="evidence" value="ECO:0007669"/>
    <property type="project" value="UniProtKB-EC"/>
</dbReference>
<comment type="catalytic activity">
    <reaction evidence="5">
        <text>O-phospho-L-threonyl-[protein] + H2O = L-threonyl-[protein] + phosphate</text>
        <dbReference type="Rhea" id="RHEA:47004"/>
        <dbReference type="Rhea" id="RHEA-COMP:11060"/>
        <dbReference type="Rhea" id="RHEA-COMP:11605"/>
        <dbReference type="ChEBI" id="CHEBI:15377"/>
        <dbReference type="ChEBI" id="CHEBI:30013"/>
        <dbReference type="ChEBI" id="CHEBI:43474"/>
        <dbReference type="ChEBI" id="CHEBI:61977"/>
        <dbReference type="EC" id="3.1.3.16"/>
    </reaction>
</comment>
<dbReference type="AlphaFoldDB" id="A0A4Q9M789"/>
<dbReference type="PANTHER" id="PTHR45948:SF2">
    <property type="entry name" value="DUAL SPECIFICITY PROTEIN PHOSPHATASE"/>
    <property type="match status" value="1"/>
</dbReference>
<dbReference type="CDD" id="cd14498">
    <property type="entry name" value="DSP"/>
    <property type="match status" value="1"/>
</dbReference>
<name>A0A4Q9M789_9APHY</name>
<dbReference type="InterPro" id="IPR000340">
    <property type="entry name" value="Dual-sp_phosphatase_cat-dom"/>
</dbReference>
<evidence type="ECO:0000256" key="6">
    <source>
        <dbReference type="SAM" id="MobiDB-lite"/>
    </source>
</evidence>
<dbReference type="Proteomes" id="UP000292957">
    <property type="component" value="Unassembled WGS sequence"/>
</dbReference>
<evidence type="ECO:0000256" key="2">
    <source>
        <dbReference type="ARBA" id="ARBA00022801"/>
    </source>
</evidence>
<dbReference type="InterPro" id="IPR016130">
    <property type="entry name" value="Tyr_Pase_AS"/>
</dbReference>
<evidence type="ECO:0000256" key="5">
    <source>
        <dbReference type="ARBA" id="ARBA00048336"/>
    </source>
</evidence>
<dbReference type="GO" id="GO:0007165">
    <property type="term" value="P:signal transduction"/>
    <property type="evidence" value="ECO:0007669"/>
    <property type="project" value="TreeGrafter"/>
</dbReference>
<dbReference type="InterPro" id="IPR000387">
    <property type="entry name" value="Tyr_Pase_dom"/>
</dbReference>
<dbReference type="SUPFAM" id="SSF52799">
    <property type="entry name" value="(Phosphotyrosine protein) phosphatases II"/>
    <property type="match status" value="1"/>
</dbReference>
<evidence type="ECO:0000256" key="3">
    <source>
        <dbReference type="ARBA" id="ARBA00022912"/>
    </source>
</evidence>
<accession>A0A4Q9M789</accession>
<gene>
    <name evidence="9" type="ORF">BD311DRAFT_811178</name>
</gene>
<dbReference type="SMART" id="SM00195">
    <property type="entry name" value="DSPc"/>
    <property type="match status" value="1"/>
</dbReference>
<sequence length="253" mass="28130">MTELAADTAPFGTPVMASLPRQPSDSPHRADTVVSMLRSVTLDTYFHRAALRNICTQRSPVDDFLPQASEIIPGLYVSDLYTATSPATLQQLGITHVVSVVRRPRHRYPPSIAHLCVPVEDKSEESLLAFLDDAVRWIAHARAQAGSRVLVHCVWGMSRSASVVAAFLISTLRLSLDDALRVLRARRRVARPNPGFAAQLRIYERVARLRERAQAAIADRERSSEFDVSREMDMLALQDAAAMQPTYGRVEET</sequence>
<dbReference type="Pfam" id="PF00782">
    <property type="entry name" value="DSPc"/>
    <property type="match status" value="1"/>
</dbReference>
<feature type="region of interest" description="Disordered" evidence="6">
    <location>
        <begin position="1"/>
        <end position="29"/>
    </location>
</feature>
<dbReference type="EMBL" id="ML143524">
    <property type="protein sequence ID" value="TBU22855.1"/>
    <property type="molecule type" value="Genomic_DNA"/>
</dbReference>
<dbReference type="InterPro" id="IPR020422">
    <property type="entry name" value="TYR_PHOSPHATASE_DUAL_dom"/>
</dbReference>
<evidence type="ECO:0000259" key="7">
    <source>
        <dbReference type="PROSITE" id="PS50054"/>
    </source>
</evidence>
<dbReference type="OrthoDB" id="2017893at2759"/>
<keyword evidence="3" id="KW-0904">Protein phosphatase</keyword>